<reference evidence="15 16" key="1">
    <citation type="submission" date="2019-09" db="EMBL/GenBank/DDBJ databases">
        <title>Genomes of Cryomorphaceae.</title>
        <authorList>
            <person name="Bowman J.P."/>
        </authorList>
    </citation>
    <scope>NUCLEOTIDE SEQUENCE [LARGE SCALE GENOMIC DNA]</scope>
    <source>
        <strain evidence="15 16">KCTC 52047</strain>
    </source>
</reference>
<dbReference type="RefSeq" id="WP_151167372.1">
    <property type="nucleotide sequence ID" value="NZ_WACR01000005.1"/>
</dbReference>
<accession>A0A6N6M8I5</accession>
<dbReference type="GO" id="GO:0006310">
    <property type="term" value="P:DNA recombination"/>
    <property type="evidence" value="ECO:0007669"/>
    <property type="project" value="InterPro"/>
</dbReference>
<dbReference type="Proteomes" id="UP000435357">
    <property type="component" value="Unassembled WGS sequence"/>
</dbReference>
<dbReference type="PANTHER" id="PTHR13710:SF105">
    <property type="entry name" value="ATP-DEPENDENT DNA HELICASE Q1"/>
    <property type="match status" value="1"/>
</dbReference>
<organism evidence="15 16">
    <name type="scientific">Salibacter halophilus</name>
    <dbReference type="NCBI Taxonomy" id="1803916"/>
    <lineage>
        <taxon>Bacteria</taxon>
        <taxon>Pseudomonadati</taxon>
        <taxon>Bacteroidota</taxon>
        <taxon>Flavobacteriia</taxon>
        <taxon>Flavobacteriales</taxon>
        <taxon>Salibacteraceae</taxon>
        <taxon>Salibacter</taxon>
    </lineage>
</organism>
<dbReference type="InterPro" id="IPR032284">
    <property type="entry name" value="RecQ_Zn-bd"/>
</dbReference>
<evidence type="ECO:0000256" key="10">
    <source>
        <dbReference type="ARBA" id="ARBA00034808"/>
    </source>
</evidence>
<dbReference type="Gene3D" id="1.10.10.10">
    <property type="entry name" value="Winged helix-like DNA-binding domain superfamily/Winged helix DNA-binding domain"/>
    <property type="match status" value="1"/>
</dbReference>
<comment type="catalytic activity">
    <reaction evidence="9">
        <text>Couples ATP hydrolysis with the unwinding of duplex DNA by translocating in the 3'-5' direction.</text>
        <dbReference type="EC" id="5.6.2.4"/>
    </reaction>
</comment>
<dbReference type="GO" id="GO:0005737">
    <property type="term" value="C:cytoplasm"/>
    <property type="evidence" value="ECO:0007669"/>
    <property type="project" value="TreeGrafter"/>
</dbReference>
<evidence type="ECO:0000259" key="14">
    <source>
        <dbReference type="PROSITE" id="PS51194"/>
    </source>
</evidence>
<dbReference type="GO" id="GO:0003677">
    <property type="term" value="F:DNA binding"/>
    <property type="evidence" value="ECO:0007669"/>
    <property type="project" value="UniProtKB-KW"/>
</dbReference>
<keyword evidence="7" id="KW-0238">DNA-binding</keyword>
<dbReference type="EC" id="5.6.2.4" evidence="10"/>
<dbReference type="InterPro" id="IPR011545">
    <property type="entry name" value="DEAD/DEAH_box_helicase_dom"/>
</dbReference>
<keyword evidence="16" id="KW-1185">Reference proteome</keyword>
<dbReference type="FunFam" id="3.40.50.300:FF:001389">
    <property type="entry name" value="ATP-dependent DNA helicase RecQ"/>
    <property type="match status" value="1"/>
</dbReference>
<feature type="domain" description="Helicase ATP-binding" evidence="13">
    <location>
        <begin position="25"/>
        <end position="193"/>
    </location>
</feature>
<evidence type="ECO:0000313" key="15">
    <source>
        <dbReference type="EMBL" id="KAB1064328.1"/>
    </source>
</evidence>
<dbReference type="InterPro" id="IPR004589">
    <property type="entry name" value="DNA_helicase_ATP-dep_RecQ"/>
</dbReference>
<comment type="similarity">
    <text evidence="1">Belongs to the helicase family. RecQ subfamily.</text>
</comment>
<dbReference type="GO" id="GO:0009378">
    <property type="term" value="F:four-way junction helicase activity"/>
    <property type="evidence" value="ECO:0007669"/>
    <property type="project" value="TreeGrafter"/>
</dbReference>
<evidence type="ECO:0000256" key="1">
    <source>
        <dbReference type="ARBA" id="ARBA00005446"/>
    </source>
</evidence>
<keyword evidence="5 15" id="KW-0347">Helicase</keyword>
<dbReference type="SUPFAM" id="SSF52540">
    <property type="entry name" value="P-loop containing nucleoside triphosphate hydrolases"/>
    <property type="match status" value="1"/>
</dbReference>
<evidence type="ECO:0000256" key="3">
    <source>
        <dbReference type="ARBA" id="ARBA00022741"/>
    </source>
</evidence>
<dbReference type="Pfam" id="PF00271">
    <property type="entry name" value="Helicase_C"/>
    <property type="match status" value="1"/>
</dbReference>
<evidence type="ECO:0000313" key="16">
    <source>
        <dbReference type="Proteomes" id="UP000435357"/>
    </source>
</evidence>
<evidence type="ECO:0000256" key="5">
    <source>
        <dbReference type="ARBA" id="ARBA00022806"/>
    </source>
</evidence>
<keyword evidence="8" id="KW-0413">Isomerase</keyword>
<dbReference type="EMBL" id="WACR01000005">
    <property type="protein sequence ID" value="KAB1064328.1"/>
    <property type="molecule type" value="Genomic_DNA"/>
</dbReference>
<dbReference type="InterPro" id="IPR036388">
    <property type="entry name" value="WH-like_DNA-bd_sf"/>
</dbReference>
<dbReference type="NCBIfam" id="TIGR00614">
    <property type="entry name" value="recQ_fam"/>
    <property type="match status" value="1"/>
</dbReference>
<name>A0A6N6M8I5_9FLAO</name>
<dbReference type="GO" id="GO:0006281">
    <property type="term" value="P:DNA repair"/>
    <property type="evidence" value="ECO:0007669"/>
    <property type="project" value="TreeGrafter"/>
</dbReference>
<protein>
    <recommendedName>
        <fullName evidence="11">ATP-dependent DNA helicase RecQ</fullName>
        <ecNumber evidence="10">5.6.2.4</ecNumber>
    </recommendedName>
    <alternativeName>
        <fullName evidence="12">DNA 3'-5' helicase RecQ</fullName>
    </alternativeName>
</protein>
<dbReference type="SMART" id="SM00490">
    <property type="entry name" value="HELICc"/>
    <property type="match status" value="1"/>
</dbReference>
<evidence type="ECO:0000256" key="4">
    <source>
        <dbReference type="ARBA" id="ARBA00022801"/>
    </source>
</evidence>
<dbReference type="SMART" id="SM00487">
    <property type="entry name" value="DEXDc"/>
    <property type="match status" value="1"/>
</dbReference>
<evidence type="ECO:0000256" key="11">
    <source>
        <dbReference type="ARBA" id="ARBA00044535"/>
    </source>
</evidence>
<evidence type="ECO:0000256" key="8">
    <source>
        <dbReference type="ARBA" id="ARBA00023235"/>
    </source>
</evidence>
<dbReference type="GO" id="GO:0046872">
    <property type="term" value="F:metal ion binding"/>
    <property type="evidence" value="ECO:0007669"/>
    <property type="project" value="UniProtKB-KW"/>
</dbReference>
<comment type="caution">
    <text evidence="15">The sequence shown here is derived from an EMBL/GenBank/DDBJ whole genome shotgun (WGS) entry which is preliminary data.</text>
</comment>
<dbReference type="InterPro" id="IPR001650">
    <property type="entry name" value="Helicase_C-like"/>
</dbReference>
<dbReference type="GO" id="GO:0043590">
    <property type="term" value="C:bacterial nucleoid"/>
    <property type="evidence" value="ECO:0007669"/>
    <property type="project" value="TreeGrafter"/>
</dbReference>
<evidence type="ECO:0000256" key="6">
    <source>
        <dbReference type="ARBA" id="ARBA00022840"/>
    </source>
</evidence>
<feature type="domain" description="Helicase C-terminal" evidence="14">
    <location>
        <begin position="203"/>
        <end position="360"/>
    </location>
</feature>
<keyword evidence="2" id="KW-0479">Metal-binding</keyword>
<dbReference type="InterPro" id="IPR027417">
    <property type="entry name" value="P-loop_NTPase"/>
</dbReference>
<gene>
    <name evidence="15" type="ORF">F3059_06400</name>
</gene>
<dbReference type="Pfam" id="PF00270">
    <property type="entry name" value="DEAD"/>
    <property type="match status" value="1"/>
</dbReference>
<dbReference type="PROSITE" id="PS51192">
    <property type="entry name" value="HELICASE_ATP_BIND_1"/>
    <property type="match status" value="1"/>
</dbReference>
<keyword evidence="6" id="KW-0067">ATP-binding</keyword>
<dbReference type="GO" id="GO:0016787">
    <property type="term" value="F:hydrolase activity"/>
    <property type="evidence" value="ECO:0007669"/>
    <property type="project" value="UniProtKB-KW"/>
</dbReference>
<dbReference type="GO" id="GO:0005524">
    <property type="term" value="F:ATP binding"/>
    <property type="evidence" value="ECO:0007669"/>
    <property type="project" value="UniProtKB-KW"/>
</dbReference>
<sequence length="630" mass="72435">MESPLSILNKYWGFDSFRAMQRPIIESVLEGKDTLALLPTGGGKSICYQVPGIALGGVTVVISPLIALMHDQVAGLKNKGISAIALTSELNYRQLDIVLDNAVHGKYQFIFASPERLKTDLFTERLKRMDVKLLAIDEAHCISQWGYDFRPSYLEIASIRELLPDVPVLALTATATPEVADDIQERLNFEQPNIIKGDFARKNLSYFITETEKKDPLLLKALQKNPGSSVIYFKSRRKTREYSDWLNRQGISANYYHAGLRSDDRQKIQQDWIKGKTRVICATNAFGMGIDKPDVRTVFHLDLPDNLESYFQEAGRAGRDGEKSFAITLFHKSDFDELQRRFELSFPPISEIKRIYQAMGNYFQIAEGGGFETSHELDIQKFSRNFDLQPLVVFSALKILQREGLISYNESGFYTSRFMFLVDNRTLYDFKLRTPKMAPLIDTILRSYEGYFDDFISVFESRISQKLKSTRYEVVAGLNYLKKLEIVDYTEQSESGIVTYTRERIPTSSFRLQPETYSDLKERAQKRLKSMENFVSNKETCRSVILLNYFGQNRTEECGICDYCIKKKKGSIAYANLNEYVKLHKTFTLEEAEQAYPNIGKDSLLENLRLLIDEQTIEEVETNNFRLKKK</sequence>
<dbReference type="InterPro" id="IPR014001">
    <property type="entry name" value="Helicase_ATP-bd"/>
</dbReference>
<dbReference type="GO" id="GO:0043138">
    <property type="term" value="F:3'-5' DNA helicase activity"/>
    <property type="evidence" value="ECO:0007669"/>
    <property type="project" value="UniProtKB-EC"/>
</dbReference>
<evidence type="ECO:0000259" key="13">
    <source>
        <dbReference type="PROSITE" id="PS51192"/>
    </source>
</evidence>
<evidence type="ECO:0000256" key="9">
    <source>
        <dbReference type="ARBA" id="ARBA00034617"/>
    </source>
</evidence>
<keyword evidence="4" id="KW-0378">Hydrolase</keyword>
<dbReference type="GO" id="GO:0030894">
    <property type="term" value="C:replisome"/>
    <property type="evidence" value="ECO:0007669"/>
    <property type="project" value="TreeGrafter"/>
</dbReference>
<dbReference type="OrthoDB" id="9763310at2"/>
<proteinExistence type="inferred from homology"/>
<dbReference type="PROSITE" id="PS51194">
    <property type="entry name" value="HELICASE_CTER"/>
    <property type="match status" value="1"/>
</dbReference>
<dbReference type="AlphaFoldDB" id="A0A6N6M8I5"/>
<evidence type="ECO:0000256" key="7">
    <source>
        <dbReference type="ARBA" id="ARBA00023125"/>
    </source>
</evidence>
<dbReference type="Pfam" id="PF16124">
    <property type="entry name" value="RecQ_Zn_bind"/>
    <property type="match status" value="1"/>
</dbReference>
<dbReference type="Gene3D" id="3.40.50.300">
    <property type="entry name" value="P-loop containing nucleotide triphosphate hydrolases"/>
    <property type="match status" value="2"/>
</dbReference>
<keyword evidence="3" id="KW-0547">Nucleotide-binding</keyword>
<evidence type="ECO:0000256" key="12">
    <source>
        <dbReference type="ARBA" id="ARBA00044550"/>
    </source>
</evidence>
<evidence type="ECO:0000256" key="2">
    <source>
        <dbReference type="ARBA" id="ARBA00022723"/>
    </source>
</evidence>
<dbReference type="PANTHER" id="PTHR13710">
    <property type="entry name" value="DNA HELICASE RECQ FAMILY MEMBER"/>
    <property type="match status" value="1"/>
</dbReference>
<dbReference type="CDD" id="cd17920">
    <property type="entry name" value="DEXHc_RecQ"/>
    <property type="match status" value="1"/>
</dbReference>